<sequence length="59" mass="6819">MNNNKDINNSIAKFKKLYLDSLEDAFSVGNLQAINHIHNTLAKEIDYSKYAKKEYLSKI</sequence>
<comment type="caution">
    <text evidence="1">The sequence shown here is derived from an EMBL/GenBank/DDBJ whole genome shotgun (WGS) entry which is preliminary data.</text>
</comment>
<dbReference type="RefSeq" id="XP_020435727.1">
    <property type="nucleotide sequence ID" value="XM_020573655.1"/>
</dbReference>
<reference evidence="1 2" key="1">
    <citation type="journal article" date="2011" name="Genome Res.">
        <title>Phylogeny-wide analysis of social amoeba genomes highlights ancient origins for complex intercellular communication.</title>
        <authorList>
            <person name="Heidel A.J."/>
            <person name="Lawal H.M."/>
            <person name="Felder M."/>
            <person name="Schilde C."/>
            <person name="Helps N.R."/>
            <person name="Tunggal B."/>
            <person name="Rivero F."/>
            <person name="John U."/>
            <person name="Schleicher M."/>
            <person name="Eichinger L."/>
            <person name="Platzer M."/>
            <person name="Noegel A.A."/>
            <person name="Schaap P."/>
            <person name="Gloeckner G."/>
        </authorList>
    </citation>
    <scope>NUCLEOTIDE SEQUENCE [LARGE SCALE GENOMIC DNA]</scope>
    <source>
        <strain evidence="2">ATCC 26659 / Pp 5 / PN500</strain>
    </source>
</reference>
<evidence type="ECO:0000313" key="1">
    <source>
        <dbReference type="EMBL" id="EFA83610.1"/>
    </source>
</evidence>
<dbReference type="InParanoid" id="D3B2R2"/>
<gene>
    <name evidence="1" type="ORF">PPL_02676</name>
</gene>
<dbReference type="AlphaFoldDB" id="D3B2R2"/>
<name>D3B2R2_HETP5</name>
<dbReference type="Proteomes" id="UP000001396">
    <property type="component" value="Unassembled WGS sequence"/>
</dbReference>
<accession>D3B2R2</accession>
<keyword evidence="2" id="KW-1185">Reference proteome</keyword>
<dbReference type="GeneID" id="31358199"/>
<protein>
    <submittedName>
        <fullName evidence="1">Uncharacterized protein</fullName>
    </submittedName>
</protein>
<organism evidence="1 2">
    <name type="scientific">Heterostelium pallidum (strain ATCC 26659 / Pp 5 / PN500)</name>
    <name type="common">Cellular slime mold</name>
    <name type="synonym">Polysphondylium pallidum</name>
    <dbReference type="NCBI Taxonomy" id="670386"/>
    <lineage>
        <taxon>Eukaryota</taxon>
        <taxon>Amoebozoa</taxon>
        <taxon>Evosea</taxon>
        <taxon>Eumycetozoa</taxon>
        <taxon>Dictyostelia</taxon>
        <taxon>Acytosteliales</taxon>
        <taxon>Acytosteliaceae</taxon>
        <taxon>Heterostelium</taxon>
    </lineage>
</organism>
<proteinExistence type="predicted"/>
<dbReference type="EMBL" id="ADBJ01000010">
    <property type="protein sequence ID" value="EFA83610.1"/>
    <property type="molecule type" value="Genomic_DNA"/>
</dbReference>
<evidence type="ECO:0000313" key="2">
    <source>
        <dbReference type="Proteomes" id="UP000001396"/>
    </source>
</evidence>